<dbReference type="InterPro" id="IPR012347">
    <property type="entry name" value="Ferritin-like"/>
</dbReference>
<dbReference type="InterPro" id="IPR011971">
    <property type="entry name" value="CHP02284"/>
</dbReference>
<dbReference type="RefSeq" id="WP_145359989.1">
    <property type="nucleotide sequence ID" value="NZ_CP036265.1"/>
</dbReference>
<dbReference type="PIRSF" id="PIRSF029477">
    <property type="entry name" value="UCP029477"/>
    <property type="match status" value="1"/>
</dbReference>
<organism evidence="2 3">
    <name type="scientific">Alienimonas californiensis</name>
    <dbReference type="NCBI Taxonomy" id="2527989"/>
    <lineage>
        <taxon>Bacteria</taxon>
        <taxon>Pseudomonadati</taxon>
        <taxon>Planctomycetota</taxon>
        <taxon>Planctomycetia</taxon>
        <taxon>Planctomycetales</taxon>
        <taxon>Planctomycetaceae</taxon>
        <taxon>Alienimonas</taxon>
    </lineage>
</organism>
<dbReference type="InterPro" id="IPR019052">
    <property type="entry name" value="DUF2383"/>
</dbReference>
<feature type="domain" description="DUF2383" evidence="1">
    <location>
        <begin position="14"/>
        <end position="121"/>
    </location>
</feature>
<protein>
    <recommendedName>
        <fullName evidence="1">DUF2383 domain-containing protein</fullName>
    </recommendedName>
</protein>
<name>A0A517PCH2_9PLAN</name>
<evidence type="ECO:0000259" key="1">
    <source>
        <dbReference type="Pfam" id="PF09537"/>
    </source>
</evidence>
<gene>
    <name evidence="2" type="ORF">CA12_31950</name>
</gene>
<keyword evidence="3" id="KW-1185">Reference proteome</keyword>
<dbReference type="NCBIfam" id="TIGR02284">
    <property type="entry name" value="PA2169 family four-helix-bundle protein"/>
    <property type="match status" value="1"/>
</dbReference>
<dbReference type="Gene3D" id="1.20.1260.10">
    <property type="match status" value="1"/>
</dbReference>
<dbReference type="InterPro" id="IPR016920">
    <property type="entry name" value="UCP029477"/>
</dbReference>
<dbReference type="AlphaFoldDB" id="A0A517PCH2"/>
<dbReference type="EMBL" id="CP036265">
    <property type="protein sequence ID" value="QDT17083.1"/>
    <property type="molecule type" value="Genomic_DNA"/>
</dbReference>
<sequence length="156" mass="17164">MALETKTNLSAESLSHLQDLIQINIDSKDGFAEAAEQIGDDRIAALFRQIGQIRSKNADELQGLVALNNKEPQERGSIAAAFHRTWLDLRSKLSGNDKAAVLAEAERGEDHIKAQYEEAVKADPGSAVSDVLHRQLAEVKAHHDQIRDLRDAYQAA</sequence>
<dbReference type="OrthoDB" id="268257at2"/>
<dbReference type="KEGG" id="acaf:CA12_31950"/>
<reference evidence="2 3" key="1">
    <citation type="submission" date="2019-02" db="EMBL/GenBank/DDBJ databases">
        <title>Deep-cultivation of Planctomycetes and their phenomic and genomic characterization uncovers novel biology.</title>
        <authorList>
            <person name="Wiegand S."/>
            <person name="Jogler M."/>
            <person name="Boedeker C."/>
            <person name="Pinto D."/>
            <person name="Vollmers J."/>
            <person name="Rivas-Marin E."/>
            <person name="Kohn T."/>
            <person name="Peeters S.H."/>
            <person name="Heuer A."/>
            <person name="Rast P."/>
            <person name="Oberbeckmann S."/>
            <person name="Bunk B."/>
            <person name="Jeske O."/>
            <person name="Meyerdierks A."/>
            <person name="Storesund J.E."/>
            <person name="Kallscheuer N."/>
            <person name="Luecker S."/>
            <person name="Lage O.M."/>
            <person name="Pohl T."/>
            <person name="Merkel B.J."/>
            <person name="Hornburger P."/>
            <person name="Mueller R.-W."/>
            <person name="Bruemmer F."/>
            <person name="Labrenz M."/>
            <person name="Spormann A.M."/>
            <person name="Op den Camp H."/>
            <person name="Overmann J."/>
            <person name="Amann R."/>
            <person name="Jetten M.S.M."/>
            <person name="Mascher T."/>
            <person name="Medema M.H."/>
            <person name="Devos D.P."/>
            <person name="Kaster A.-K."/>
            <person name="Ovreas L."/>
            <person name="Rohde M."/>
            <person name="Galperin M.Y."/>
            <person name="Jogler C."/>
        </authorList>
    </citation>
    <scope>NUCLEOTIDE SEQUENCE [LARGE SCALE GENOMIC DNA]</scope>
    <source>
        <strain evidence="2 3">CA12</strain>
    </source>
</reference>
<accession>A0A517PCH2</accession>
<dbReference type="SUPFAM" id="SSF47240">
    <property type="entry name" value="Ferritin-like"/>
    <property type="match status" value="1"/>
</dbReference>
<proteinExistence type="predicted"/>
<dbReference type="Pfam" id="PF09537">
    <property type="entry name" value="DUF2383"/>
    <property type="match status" value="1"/>
</dbReference>
<dbReference type="Proteomes" id="UP000318741">
    <property type="component" value="Chromosome"/>
</dbReference>
<dbReference type="InterPro" id="IPR009078">
    <property type="entry name" value="Ferritin-like_SF"/>
</dbReference>
<evidence type="ECO:0000313" key="2">
    <source>
        <dbReference type="EMBL" id="QDT17083.1"/>
    </source>
</evidence>
<evidence type="ECO:0000313" key="3">
    <source>
        <dbReference type="Proteomes" id="UP000318741"/>
    </source>
</evidence>